<comment type="similarity">
    <text evidence="1 7">Belongs to the pyridoxamine 5'-phosphate oxidase family.</text>
</comment>
<comment type="pathway">
    <text evidence="7">Cofactor metabolism; pyridoxal 5'-phosphate salvage; pyridoxal 5'-phosphate from pyridoxamine 5'-phosphate: step 1/1.</text>
</comment>
<comment type="catalytic activity">
    <reaction evidence="7">
        <text>pyridoxine 5'-phosphate + O2 = pyridoxal 5'-phosphate + H2O2</text>
        <dbReference type="Rhea" id="RHEA:15149"/>
        <dbReference type="ChEBI" id="CHEBI:15379"/>
        <dbReference type="ChEBI" id="CHEBI:16240"/>
        <dbReference type="ChEBI" id="CHEBI:58589"/>
        <dbReference type="ChEBI" id="CHEBI:597326"/>
        <dbReference type="EC" id="1.4.3.5"/>
    </reaction>
</comment>
<evidence type="ECO:0000259" key="11">
    <source>
        <dbReference type="Pfam" id="PF10590"/>
    </source>
</evidence>
<dbReference type="PANTHER" id="PTHR10851:SF0">
    <property type="entry name" value="PYRIDOXINE-5'-PHOSPHATE OXIDASE"/>
    <property type="match status" value="1"/>
</dbReference>
<dbReference type="HAMAP" id="MF_01629">
    <property type="entry name" value="PdxH"/>
    <property type="match status" value="1"/>
</dbReference>
<feature type="binding site" evidence="8">
    <location>
        <begin position="13"/>
        <end position="16"/>
    </location>
    <ligand>
        <name>substrate</name>
    </ligand>
</feature>
<comment type="subunit">
    <text evidence="2 7">Homodimer.</text>
</comment>
<feature type="domain" description="Pyridoxamine 5'-phosphate oxidase N-terminal" evidence="10">
    <location>
        <begin position="48"/>
        <end position="166"/>
    </location>
</feature>
<dbReference type="SUPFAM" id="SSF50475">
    <property type="entry name" value="FMN-binding split barrel"/>
    <property type="match status" value="1"/>
</dbReference>
<dbReference type="NCBIfam" id="TIGR00558">
    <property type="entry name" value="pdxH"/>
    <property type="match status" value="1"/>
</dbReference>
<feature type="binding site" evidence="7 8">
    <location>
        <begin position="198"/>
        <end position="200"/>
    </location>
    <ligand>
        <name>substrate</name>
    </ligand>
</feature>
<dbReference type="InterPro" id="IPR000659">
    <property type="entry name" value="Pyridox_Oxase"/>
</dbReference>
<evidence type="ECO:0000256" key="1">
    <source>
        <dbReference type="ARBA" id="ARBA00007301"/>
    </source>
</evidence>
<gene>
    <name evidence="7" type="primary">pdxH</name>
    <name evidence="12" type="ORF">AXE65_01195</name>
</gene>
<feature type="binding site" evidence="7 8">
    <location>
        <position position="130"/>
    </location>
    <ligand>
        <name>substrate</name>
    </ligand>
</feature>
<feature type="binding site" evidence="7 9">
    <location>
        <begin position="147"/>
        <end position="148"/>
    </location>
    <ligand>
        <name>FMN</name>
        <dbReference type="ChEBI" id="CHEBI:58210"/>
    </ligand>
</feature>
<comment type="cofactor">
    <cofactor evidence="7 9">
        <name>FMN</name>
        <dbReference type="ChEBI" id="CHEBI:58210"/>
    </cofactor>
    <text evidence="7 9">Binds 1 FMN per subunit.</text>
</comment>
<feature type="binding site" evidence="7 9">
    <location>
        <position position="90"/>
    </location>
    <ligand>
        <name>FMN</name>
        <dbReference type="ChEBI" id="CHEBI:58210"/>
    </ligand>
</feature>
<proteinExistence type="inferred from homology"/>
<dbReference type="InterPro" id="IPR019576">
    <property type="entry name" value="Pyridoxamine_oxidase_dimer_C"/>
</dbReference>
<dbReference type="GO" id="GO:0004733">
    <property type="term" value="F:pyridoxamine phosphate oxidase activity"/>
    <property type="evidence" value="ECO:0007669"/>
    <property type="project" value="UniProtKB-UniRule"/>
</dbReference>
<evidence type="ECO:0000256" key="5">
    <source>
        <dbReference type="ARBA" id="ARBA00023002"/>
    </source>
</evidence>
<dbReference type="NCBIfam" id="NF004231">
    <property type="entry name" value="PRK05679.1"/>
    <property type="match status" value="1"/>
</dbReference>
<dbReference type="InterPro" id="IPR019740">
    <property type="entry name" value="Pyridox_Oxase_CS"/>
</dbReference>
<feature type="binding site" evidence="7 9">
    <location>
        <position position="112"/>
    </location>
    <ligand>
        <name>FMN</name>
        <dbReference type="ChEBI" id="CHEBI:58210"/>
    </ligand>
</feature>
<evidence type="ECO:0000256" key="4">
    <source>
        <dbReference type="ARBA" id="ARBA00022643"/>
    </source>
</evidence>
<reference evidence="12 13" key="1">
    <citation type="submission" date="2016-02" db="EMBL/GenBank/DDBJ databases">
        <authorList>
            <person name="Wen L."/>
            <person name="He K."/>
            <person name="Yang H."/>
        </authorList>
    </citation>
    <scope>NUCLEOTIDE SEQUENCE [LARGE SCALE GENOMIC DNA]</scope>
    <source>
        <strain evidence="12 13">CV58</strain>
    </source>
</reference>
<dbReference type="PIRSF" id="PIRSF000190">
    <property type="entry name" value="Pyd_amn-ph_oxd"/>
    <property type="match status" value="1"/>
</dbReference>
<evidence type="ECO:0000256" key="6">
    <source>
        <dbReference type="ARBA" id="ARBA00023096"/>
    </source>
</evidence>
<feature type="binding site" evidence="7 9">
    <location>
        <position position="202"/>
    </location>
    <ligand>
        <name>FMN</name>
        <dbReference type="ChEBI" id="CHEBI:58210"/>
    </ligand>
</feature>
<comment type="caution">
    <text evidence="12">The sequence shown here is derived from an EMBL/GenBank/DDBJ whole genome shotgun (WGS) entry which is preliminary data.</text>
</comment>
<dbReference type="AlphaFoldDB" id="A0A139SVP9"/>
<dbReference type="FunFam" id="2.30.110.10:FF:000020">
    <property type="entry name" value="PNPO isoform 11"/>
    <property type="match status" value="1"/>
</dbReference>
<evidence type="ECO:0000313" key="12">
    <source>
        <dbReference type="EMBL" id="KXU38540.1"/>
    </source>
</evidence>
<comment type="function">
    <text evidence="7">Catalyzes the oxidation of either pyridoxine 5'-phosphate (PNP) or pyridoxamine 5'-phosphate (PMP) into pyridoxal 5'-phosphate (PLP).</text>
</comment>
<comment type="catalytic activity">
    <reaction evidence="7">
        <text>pyridoxamine 5'-phosphate + O2 + H2O = pyridoxal 5'-phosphate + H2O2 + NH4(+)</text>
        <dbReference type="Rhea" id="RHEA:15817"/>
        <dbReference type="ChEBI" id="CHEBI:15377"/>
        <dbReference type="ChEBI" id="CHEBI:15379"/>
        <dbReference type="ChEBI" id="CHEBI:16240"/>
        <dbReference type="ChEBI" id="CHEBI:28938"/>
        <dbReference type="ChEBI" id="CHEBI:58451"/>
        <dbReference type="ChEBI" id="CHEBI:597326"/>
        <dbReference type="EC" id="1.4.3.5"/>
    </reaction>
</comment>
<evidence type="ECO:0000256" key="2">
    <source>
        <dbReference type="ARBA" id="ARBA00011738"/>
    </source>
</evidence>
<keyword evidence="6 7" id="KW-0664">Pyridoxine biosynthesis</keyword>
<dbReference type="InterPro" id="IPR011576">
    <property type="entry name" value="Pyridox_Oxase_N"/>
</dbReference>
<feature type="binding site" evidence="7 9">
    <location>
        <position position="192"/>
    </location>
    <ligand>
        <name>FMN</name>
        <dbReference type="ChEBI" id="CHEBI:58210"/>
    </ligand>
</feature>
<evidence type="ECO:0000256" key="3">
    <source>
        <dbReference type="ARBA" id="ARBA00022630"/>
    </source>
</evidence>
<evidence type="ECO:0000256" key="7">
    <source>
        <dbReference type="HAMAP-Rule" id="MF_01629"/>
    </source>
</evidence>
<dbReference type="Proteomes" id="UP000072660">
    <property type="component" value="Unassembled WGS sequence"/>
</dbReference>
<dbReference type="GO" id="GO:0008615">
    <property type="term" value="P:pyridoxine biosynthetic process"/>
    <property type="evidence" value="ECO:0007669"/>
    <property type="project" value="UniProtKB-UniRule"/>
</dbReference>
<accession>A0A139SVP9</accession>
<dbReference type="EMBL" id="LSZO01000124">
    <property type="protein sequence ID" value="KXU38540.1"/>
    <property type="molecule type" value="Genomic_DNA"/>
</dbReference>
<keyword evidence="5 7" id="KW-0560">Oxidoreductase</keyword>
<comment type="caution">
    <text evidence="7">Lacks conserved residue(s) required for the propagation of feature annotation.</text>
</comment>
<keyword evidence="4 7" id="KW-0288">FMN</keyword>
<dbReference type="PROSITE" id="PS01064">
    <property type="entry name" value="PYRIDOX_OXIDASE"/>
    <property type="match status" value="1"/>
</dbReference>
<dbReference type="InterPro" id="IPR012349">
    <property type="entry name" value="Split_barrel_FMN-bd"/>
</dbReference>
<feature type="binding site" evidence="7 9">
    <location>
        <begin position="68"/>
        <end position="73"/>
    </location>
    <ligand>
        <name>FMN</name>
        <dbReference type="ChEBI" id="CHEBI:58210"/>
    </ligand>
</feature>
<keyword evidence="3 7" id="KW-0285">Flavoprotein</keyword>
<sequence length="219" mass="25073">MPQSLKPSLADMRRDYTKDGLNEADAPAGPLALFQQWFDQACKTEQLPIEPNAMSLATVDAQGRPHCRTVLLKGFDKKGFSFFGNYQSAKGQQLVANPLAALCLFWPTLERQVRIEGQVERLTPEESDAYFHSRPLGSRIGAWASPQSQMIASREVLQRQLTETEQRFASDDPPRPPHWGGWRLLPDCIEFWQGRASRLHDRLRYRLNGEKWLRERLAP</sequence>
<dbReference type="UniPathway" id="UPA01068">
    <property type="reaction ID" value="UER00304"/>
</dbReference>
<dbReference type="Pfam" id="PF01243">
    <property type="entry name" value="PNPOx_N"/>
    <property type="match status" value="1"/>
</dbReference>
<dbReference type="OrthoDB" id="9780392at2"/>
<keyword evidence="13" id="KW-1185">Reference proteome</keyword>
<dbReference type="Pfam" id="PF10590">
    <property type="entry name" value="PNP_phzG_C"/>
    <property type="match status" value="1"/>
</dbReference>
<evidence type="ECO:0000256" key="8">
    <source>
        <dbReference type="PIRSR" id="PIRSR000190-1"/>
    </source>
</evidence>
<protein>
    <recommendedName>
        <fullName evidence="7">Pyridoxine/pyridoxamine 5'-phosphate oxidase</fullName>
        <ecNumber evidence="7">1.4.3.5</ecNumber>
    </recommendedName>
    <alternativeName>
        <fullName evidence="7">PNP/PMP oxidase</fullName>
        <shortName evidence="7">PNPOx</shortName>
    </alternativeName>
    <alternativeName>
        <fullName evidence="7">Pyridoxal 5'-phosphate synthase</fullName>
    </alternativeName>
</protein>
<comment type="pathway">
    <text evidence="7">Cofactor metabolism; pyridoxal 5'-phosphate salvage; pyridoxal 5'-phosphate from pyridoxine 5'-phosphate: step 1/1.</text>
</comment>
<dbReference type="PANTHER" id="PTHR10851">
    <property type="entry name" value="PYRIDOXINE-5-PHOSPHATE OXIDASE"/>
    <property type="match status" value="1"/>
</dbReference>
<feature type="binding site" evidence="7 8">
    <location>
        <position position="134"/>
    </location>
    <ligand>
        <name>substrate</name>
    </ligand>
</feature>
<organism evidence="12 13">
    <name type="scientific">Ventosimonas gracilis</name>
    <dbReference type="NCBI Taxonomy" id="1680762"/>
    <lineage>
        <taxon>Bacteria</taxon>
        <taxon>Pseudomonadati</taxon>
        <taxon>Pseudomonadota</taxon>
        <taxon>Gammaproteobacteria</taxon>
        <taxon>Pseudomonadales</taxon>
        <taxon>Ventosimonadaceae</taxon>
        <taxon>Ventosimonas</taxon>
    </lineage>
</organism>
<evidence type="ECO:0000313" key="13">
    <source>
        <dbReference type="Proteomes" id="UP000072660"/>
    </source>
</evidence>
<evidence type="ECO:0000256" key="9">
    <source>
        <dbReference type="PIRSR" id="PIRSR000190-2"/>
    </source>
</evidence>
<evidence type="ECO:0000259" key="10">
    <source>
        <dbReference type="Pfam" id="PF01243"/>
    </source>
</evidence>
<dbReference type="GO" id="GO:0010181">
    <property type="term" value="F:FMN binding"/>
    <property type="evidence" value="ECO:0007669"/>
    <property type="project" value="UniProtKB-UniRule"/>
</dbReference>
<dbReference type="RefSeq" id="WP_068389256.1">
    <property type="nucleotide sequence ID" value="NZ_LSZO01000124.1"/>
</dbReference>
<dbReference type="EC" id="1.4.3.5" evidence="7"/>
<name>A0A139SVP9_9GAMM</name>
<feature type="binding site" evidence="7 8">
    <location>
        <position position="138"/>
    </location>
    <ligand>
        <name>substrate</name>
    </ligand>
</feature>
<dbReference type="Gene3D" id="2.30.110.10">
    <property type="entry name" value="Electron Transport, Fmn-binding Protein, Chain A"/>
    <property type="match status" value="1"/>
</dbReference>
<feature type="domain" description="Pyridoxine 5'-phosphate oxidase dimerisation C-terminal" evidence="11">
    <location>
        <begin position="179"/>
        <end position="219"/>
    </location>
</feature>
<feature type="binding site" evidence="7 8">
    <location>
        <position position="73"/>
    </location>
    <ligand>
        <name>substrate</name>
    </ligand>
</feature>